<evidence type="ECO:0000313" key="10">
    <source>
        <dbReference type="Proteomes" id="UP001237448"/>
    </source>
</evidence>
<evidence type="ECO:0000256" key="7">
    <source>
        <dbReference type="SAM" id="Phobius"/>
    </source>
</evidence>
<dbReference type="Proteomes" id="UP001237448">
    <property type="component" value="Unassembled WGS sequence"/>
</dbReference>
<feature type="transmembrane region" description="Helical" evidence="7">
    <location>
        <begin position="238"/>
        <end position="255"/>
    </location>
</feature>
<evidence type="ECO:0000256" key="4">
    <source>
        <dbReference type="ARBA" id="ARBA00022692"/>
    </source>
</evidence>
<dbReference type="InterPro" id="IPR036259">
    <property type="entry name" value="MFS_trans_sf"/>
</dbReference>
<feature type="transmembrane region" description="Helical" evidence="7">
    <location>
        <begin position="206"/>
        <end position="226"/>
    </location>
</feature>
<dbReference type="InterPro" id="IPR011701">
    <property type="entry name" value="MFS"/>
</dbReference>
<evidence type="ECO:0000256" key="2">
    <source>
        <dbReference type="ARBA" id="ARBA00022448"/>
    </source>
</evidence>
<dbReference type="SUPFAM" id="SSF103473">
    <property type="entry name" value="MFS general substrate transporter"/>
    <property type="match status" value="1"/>
</dbReference>
<name>A0ABU0FCU0_9HYPH</name>
<accession>A0ABU0FCU0</accession>
<organism evidence="9 10">
    <name type="scientific">Labrys monachus</name>
    <dbReference type="NCBI Taxonomy" id="217067"/>
    <lineage>
        <taxon>Bacteria</taxon>
        <taxon>Pseudomonadati</taxon>
        <taxon>Pseudomonadota</taxon>
        <taxon>Alphaproteobacteria</taxon>
        <taxon>Hyphomicrobiales</taxon>
        <taxon>Xanthobacteraceae</taxon>
        <taxon>Labrys</taxon>
    </lineage>
</organism>
<dbReference type="EMBL" id="JAUSVK010000001">
    <property type="protein sequence ID" value="MDQ0391875.1"/>
    <property type="molecule type" value="Genomic_DNA"/>
</dbReference>
<keyword evidence="6 7" id="KW-0472">Membrane</keyword>
<feature type="transmembrane region" description="Helical" evidence="7">
    <location>
        <begin position="56"/>
        <end position="75"/>
    </location>
</feature>
<evidence type="ECO:0000313" key="9">
    <source>
        <dbReference type="EMBL" id="MDQ0391875.1"/>
    </source>
</evidence>
<reference evidence="9 10" key="1">
    <citation type="submission" date="2023-07" db="EMBL/GenBank/DDBJ databases">
        <title>Genomic Encyclopedia of Type Strains, Phase IV (KMG-IV): sequencing the most valuable type-strain genomes for metagenomic binning, comparative biology and taxonomic classification.</title>
        <authorList>
            <person name="Goeker M."/>
        </authorList>
    </citation>
    <scope>NUCLEOTIDE SEQUENCE [LARGE SCALE GENOMIC DNA]</scope>
    <source>
        <strain evidence="9 10">DSM 5896</strain>
    </source>
</reference>
<evidence type="ECO:0000256" key="1">
    <source>
        <dbReference type="ARBA" id="ARBA00004651"/>
    </source>
</evidence>
<feature type="transmembrane region" description="Helical" evidence="7">
    <location>
        <begin position="173"/>
        <end position="194"/>
    </location>
</feature>
<dbReference type="Gene3D" id="1.20.1250.20">
    <property type="entry name" value="MFS general substrate transporter like domains"/>
    <property type="match status" value="1"/>
</dbReference>
<evidence type="ECO:0000259" key="8">
    <source>
        <dbReference type="PROSITE" id="PS50850"/>
    </source>
</evidence>
<feature type="transmembrane region" description="Helical" evidence="7">
    <location>
        <begin position="112"/>
        <end position="137"/>
    </location>
</feature>
<gene>
    <name evidence="9" type="ORF">J3R73_001667</name>
</gene>
<feature type="transmembrane region" description="Helical" evidence="7">
    <location>
        <begin position="367"/>
        <end position="385"/>
    </location>
</feature>
<comment type="caution">
    <text evidence="9">The sequence shown here is derived from an EMBL/GenBank/DDBJ whole genome shotgun (WGS) entry which is preliminary data.</text>
</comment>
<feature type="transmembrane region" description="Helical" evidence="7">
    <location>
        <begin position="149"/>
        <end position="167"/>
    </location>
</feature>
<dbReference type="PANTHER" id="PTHR23501:SF197">
    <property type="entry name" value="COMD"/>
    <property type="match status" value="1"/>
</dbReference>
<keyword evidence="4 7" id="KW-0812">Transmembrane</keyword>
<keyword evidence="5 7" id="KW-1133">Transmembrane helix</keyword>
<dbReference type="CDD" id="cd17502">
    <property type="entry name" value="MFS_Azr1_MDR_like"/>
    <property type="match status" value="1"/>
</dbReference>
<feature type="transmembrane region" description="Helical" evidence="7">
    <location>
        <begin position="344"/>
        <end position="361"/>
    </location>
</feature>
<keyword evidence="10" id="KW-1185">Reference proteome</keyword>
<keyword evidence="2" id="KW-0813">Transport</keyword>
<feature type="transmembrane region" description="Helical" evidence="7">
    <location>
        <begin position="312"/>
        <end position="332"/>
    </location>
</feature>
<evidence type="ECO:0000256" key="6">
    <source>
        <dbReference type="ARBA" id="ARBA00023136"/>
    </source>
</evidence>
<protein>
    <submittedName>
        <fullName evidence="9">EmrB/QacA subfamily drug resistance transporter</fullName>
    </submittedName>
</protein>
<dbReference type="NCBIfam" id="TIGR00711">
    <property type="entry name" value="efflux_EmrB"/>
    <property type="match status" value="1"/>
</dbReference>
<dbReference type="PROSITE" id="PS50850">
    <property type="entry name" value="MFS"/>
    <property type="match status" value="1"/>
</dbReference>
<feature type="transmembrane region" description="Helical" evidence="7">
    <location>
        <begin position="467"/>
        <end position="489"/>
    </location>
</feature>
<evidence type="ECO:0000256" key="5">
    <source>
        <dbReference type="ARBA" id="ARBA00022989"/>
    </source>
</evidence>
<dbReference type="RefSeq" id="WP_307424898.1">
    <property type="nucleotide sequence ID" value="NZ_JAUSVK010000001.1"/>
</dbReference>
<keyword evidence="3" id="KW-1003">Cell membrane</keyword>
<proteinExistence type="predicted"/>
<comment type="subcellular location">
    <subcellularLocation>
        <location evidence="1">Cell membrane</location>
        <topology evidence="1">Multi-pass membrane protein</topology>
    </subcellularLocation>
</comment>
<dbReference type="Gene3D" id="1.20.1720.10">
    <property type="entry name" value="Multidrug resistance protein D"/>
    <property type="match status" value="1"/>
</dbReference>
<feature type="transmembrane region" description="Helical" evidence="7">
    <location>
        <begin position="21"/>
        <end position="44"/>
    </location>
</feature>
<evidence type="ECO:0000256" key="3">
    <source>
        <dbReference type="ARBA" id="ARBA00022475"/>
    </source>
</evidence>
<dbReference type="PANTHER" id="PTHR23501">
    <property type="entry name" value="MAJOR FACILITATOR SUPERFAMILY"/>
    <property type="match status" value="1"/>
</dbReference>
<feature type="transmembrane region" description="Helical" evidence="7">
    <location>
        <begin position="87"/>
        <end position="106"/>
    </location>
</feature>
<feature type="transmembrane region" description="Helical" evidence="7">
    <location>
        <begin position="275"/>
        <end position="300"/>
    </location>
</feature>
<sequence length="508" mass="52481">MTAQRDETALAGPPDRREIRAVFLGLMIVMGLGAIDQSIVATALPRIVADLGGIAHLSWVVTAYVLASTATMPLYGKLSDQYGRKPMILAAVLVFLAGSALCGMARNLPELIVFRAIQGLGAGGLLPLSQIIIGDLVAPAERGRRQGSIVAVFAVCSVVGPVIGGVITDLLSWHWIFYVNLPIGAVGLFVITRALRRPHRIQARRIDYLGSLLMTAATTALLLVLALGGTEWPWDSPEIGICAALAAGLGCWFVVHVRRVPEPVLPLDLFANRTFVVASAVMALASMGLLGSSVFFPLFFQAVMGVSPAYSGFLTGPLMVGVVVSSIVNGRLLLRSGRYKPAQIAGLSLAVVAFAVLAWGAATARGFLVIEPAITALGLGLGLVMPNMTIAVQNALPVPHRGVGTATLVFFRSLGGLMGVTGSGAILAHALQAGGGALSSAPDAGPGGIATLSPQAQAAMIELYRHAIATTFELGVAIVAAALVALLFMPELPLGGHPAAKQQAPAEG</sequence>
<dbReference type="InterPro" id="IPR020846">
    <property type="entry name" value="MFS_dom"/>
</dbReference>
<dbReference type="Pfam" id="PF07690">
    <property type="entry name" value="MFS_1"/>
    <property type="match status" value="1"/>
</dbReference>
<feature type="domain" description="Major facilitator superfamily (MFS) profile" evidence="8">
    <location>
        <begin position="22"/>
        <end position="493"/>
    </location>
</feature>
<dbReference type="InterPro" id="IPR004638">
    <property type="entry name" value="EmrB-like"/>
</dbReference>